<dbReference type="InterPro" id="IPR018650">
    <property type="entry name" value="STSV1_Orf64"/>
</dbReference>
<proteinExistence type="predicted"/>
<dbReference type="Pfam" id="PF09852">
    <property type="entry name" value="DUF2079"/>
    <property type="match status" value="1"/>
</dbReference>
<accession>A0AAU8K4K0</accession>
<keyword evidence="1" id="KW-0812">Transmembrane</keyword>
<feature type="transmembrane region" description="Helical" evidence="1">
    <location>
        <begin position="189"/>
        <end position="216"/>
    </location>
</feature>
<evidence type="ECO:0000256" key="1">
    <source>
        <dbReference type="SAM" id="Phobius"/>
    </source>
</evidence>
<evidence type="ECO:0000313" key="2">
    <source>
        <dbReference type="EMBL" id="XCM82980.1"/>
    </source>
</evidence>
<protein>
    <submittedName>
        <fullName evidence="2">DUF2079 domain-containing protein</fullName>
    </submittedName>
</protein>
<feature type="transmembrane region" description="Helical" evidence="1">
    <location>
        <begin position="222"/>
        <end position="243"/>
    </location>
</feature>
<name>A0AAU8K4K0_9ACTN</name>
<dbReference type="AlphaFoldDB" id="A0AAU8K4K0"/>
<dbReference type="KEGG" id="kcm:ABWK59_30705"/>
<keyword evidence="1" id="KW-0472">Membrane</keyword>
<sequence length="480" mass="52320">MATGTTRALPAPSRPAWARPSRRTHWWRPATTPHAALAALLFAAYALVSALRYRQHASSSWDLAIFTQAVKAYAHARTPITPIKGEDFNILGDHTSPITATLAPLWHLWPSPLLLLTAQAALLAWSAAVVSDTAARHLGHTRGLCIGTAYGLSFGLLRAIDVDFHETSFAAPLLAVVGRQLLARRWHRAAYWALPLLLVKEDLGLTVATIGLLITIQGRRWITGPLLVAAGLAATAAAIWWLIPHFNHAGTYAYWDKAPHGWQQALWQPISRLQTWKTIGWTLGITGFLAARSPLLLLTAPTLGWRLLSTNPVYWGTDWHYSAVLMPVAFLAATDAATRHRDSRRLTLRALTDRTVTALPAVALACMCALGYGPAELTRPQAWTTGPITQARNAALATIPDGARVEATTAVLAPLAARTDTYWYGGSHTRLPDYIVMDRHDWTEAPKPEDAAAAGAALHPGAQYEVVFSREDITVLRLTP</sequence>
<dbReference type="RefSeq" id="WP_354643915.1">
    <property type="nucleotide sequence ID" value="NZ_CP159872.1"/>
</dbReference>
<keyword evidence="1" id="KW-1133">Transmembrane helix</keyword>
<organism evidence="2">
    <name type="scientific">Kitasatospora camelliae</name>
    <dbReference type="NCBI Taxonomy" id="3156397"/>
    <lineage>
        <taxon>Bacteria</taxon>
        <taxon>Bacillati</taxon>
        <taxon>Actinomycetota</taxon>
        <taxon>Actinomycetes</taxon>
        <taxon>Kitasatosporales</taxon>
        <taxon>Streptomycetaceae</taxon>
        <taxon>Kitasatospora</taxon>
    </lineage>
</organism>
<feature type="transmembrane region" description="Helical" evidence="1">
    <location>
        <begin position="35"/>
        <end position="53"/>
    </location>
</feature>
<reference evidence="2" key="1">
    <citation type="submission" date="2024-06" db="EMBL/GenBank/DDBJ databases">
        <title>The genome sequences of Kitasatospora sp. strain HUAS MG31.</title>
        <authorList>
            <person name="Mo P."/>
        </authorList>
    </citation>
    <scope>NUCLEOTIDE SEQUENCE</scope>
    <source>
        <strain evidence="2">HUAS MG31</strain>
    </source>
</reference>
<dbReference type="EMBL" id="CP159872">
    <property type="protein sequence ID" value="XCM82980.1"/>
    <property type="molecule type" value="Genomic_DNA"/>
</dbReference>
<gene>
    <name evidence="2" type="ORF">ABWK59_30705</name>
</gene>